<dbReference type="InterPro" id="IPR027417">
    <property type="entry name" value="P-loop_NTPase"/>
</dbReference>
<evidence type="ECO:0000256" key="1">
    <source>
        <dbReference type="ARBA" id="ARBA00005870"/>
    </source>
</evidence>
<dbReference type="InterPro" id="IPR000640">
    <property type="entry name" value="EFG_V-like"/>
</dbReference>
<dbReference type="CDD" id="cd16262">
    <property type="entry name" value="EFG_III"/>
    <property type="match status" value="1"/>
</dbReference>
<dbReference type="CDD" id="cd04170">
    <property type="entry name" value="EF-G_bact"/>
    <property type="match status" value="1"/>
</dbReference>
<dbReference type="GO" id="GO:0032790">
    <property type="term" value="P:ribosome disassembly"/>
    <property type="evidence" value="ECO:0007669"/>
    <property type="project" value="TreeGrafter"/>
</dbReference>
<dbReference type="CDD" id="cd01434">
    <property type="entry name" value="EFG_mtEFG1_IV"/>
    <property type="match status" value="1"/>
</dbReference>
<comment type="caution">
    <text evidence="6">The sequence shown here is derived from an EMBL/GenBank/DDBJ whole genome shotgun (WGS) entry which is preliminary data.</text>
</comment>
<dbReference type="Gene3D" id="3.40.50.300">
    <property type="entry name" value="P-loop containing nucleotide triphosphate hydrolases"/>
    <property type="match status" value="1"/>
</dbReference>
<dbReference type="NCBIfam" id="NF009381">
    <property type="entry name" value="PRK12740.1-5"/>
    <property type="match status" value="1"/>
</dbReference>
<dbReference type="PROSITE" id="PS51722">
    <property type="entry name" value="G_TR_2"/>
    <property type="match status" value="1"/>
</dbReference>
<dbReference type="InterPro" id="IPR009022">
    <property type="entry name" value="EFG_III"/>
</dbReference>
<accession>A0A7C0VB26</accession>
<dbReference type="PANTHER" id="PTHR43261">
    <property type="entry name" value="TRANSLATION ELONGATION FACTOR G-RELATED"/>
    <property type="match status" value="1"/>
</dbReference>
<dbReference type="InterPro" id="IPR004540">
    <property type="entry name" value="Transl_elong_EFG/EF2"/>
</dbReference>
<dbReference type="FunFam" id="3.30.230.10:FF:000003">
    <property type="entry name" value="Elongation factor G"/>
    <property type="match status" value="1"/>
</dbReference>
<protein>
    <recommendedName>
        <fullName evidence="4">Elongation factor G</fullName>
    </recommendedName>
</protein>
<dbReference type="InterPro" id="IPR005517">
    <property type="entry name" value="Transl_elong_EFG/EF2_IV"/>
</dbReference>
<gene>
    <name evidence="6" type="primary">fusA</name>
    <name evidence="6" type="ORF">ENF18_04515</name>
</gene>
<dbReference type="Gene3D" id="3.30.70.240">
    <property type="match status" value="1"/>
</dbReference>
<dbReference type="PANTHER" id="PTHR43261:SF6">
    <property type="entry name" value="ELONGATION FACTOR G-LIKE PROTEIN"/>
    <property type="match status" value="1"/>
</dbReference>
<dbReference type="Pfam" id="PF22042">
    <property type="entry name" value="EF-G_D2"/>
    <property type="match status" value="1"/>
</dbReference>
<evidence type="ECO:0000256" key="4">
    <source>
        <dbReference type="NCBIfam" id="TIGR00484"/>
    </source>
</evidence>
<comment type="similarity">
    <text evidence="1">Belongs to the TRAFAC class translation factor GTPase superfamily. Classic translation factor GTPase family. EF-G/EF-2 subfamily.</text>
</comment>
<keyword evidence="3" id="KW-0342">GTP-binding</keyword>
<dbReference type="GO" id="GO:0003746">
    <property type="term" value="F:translation elongation factor activity"/>
    <property type="evidence" value="ECO:0007669"/>
    <property type="project" value="UniProtKB-UniRule"/>
</dbReference>
<dbReference type="AlphaFoldDB" id="A0A7C0VB26"/>
<dbReference type="PRINTS" id="PR00315">
    <property type="entry name" value="ELONGATNFCT"/>
</dbReference>
<dbReference type="NCBIfam" id="NF009891">
    <property type="entry name" value="PRK13351.1-1"/>
    <property type="match status" value="1"/>
</dbReference>
<keyword evidence="6" id="KW-0251">Elongation factor</keyword>
<dbReference type="SUPFAM" id="SSF50447">
    <property type="entry name" value="Translation proteins"/>
    <property type="match status" value="1"/>
</dbReference>
<dbReference type="Pfam" id="PF14492">
    <property type="entry name" value="EFG_III"/>
    <property type="match status" value="1"/>
</dbReference>
<dbReference type="InterPro" id="IPR000795">
    <property type="entry name" value="T_Tr_GTP-bd_dom"/>
</dbReference>
<dbReference type="InterPro" id="IPR009000">
    <property type="entry name" value="Transl_B-barrel_sf"/>
</dbReference>
<dbReference type="Pfam" id="PF00009">
    <property type="entry name" value="GTP_EFTU"/>
    <property type="match status" value="1"/>
</dbReference>
<dbReference type="NCBIfam" id="TIGR00231">
    <property type="entry name" value="small_GTP"/>
    <property type="match status" value="1"/>
</dbReference>
<dbReference type="NCBIfam" id="TIGR00484">
    <property type="entry name" value="EF-G"/>
    <property type="match status" value="1"/>
</dbReference>
<evidence type="ECO:0000256" key="3">
    <source>
        <dbReference type="ARBA" id="ARBA00023134"/>
    </source>
</evidence>
<proteinExistence type="inferred from homology"/>
<dbReference type="InterPro" id="IPR047872">
    <property type="entry name" value="EFG_IV"/>
</dbReference>
<dbReference type="Pfam" id="PF00679">
    <property type="entry name" value="EFG_C"/>
    <property type="match status" value="1"/>
</dbReference>
<dbReference type="SMART" id="SM00889">
    <property type="entry name" value="EFG_IV"/>
    <property type="match status" value="1"/>
</dbReference>
<dbReference type="InterPro" id="IPR053905">
    <property type="entry name" value="EF-G-like_DII"/>
</dbReference>
<dbReference type="Pfam" id="PF03764">
    <property type="entry name" value="EFG_IV"/>
    <property type="match status" value="1"/>
</dbReference>
<feature type="domain" description="Tr-type G" evidence="5">
    <location>
        <begin position="1"/>
        <end position="268"/>
    </location>
</feature>
<dbReference type="GO" id="GO:0003924">
    <property type="term" value="F:GTPase activity"/>
    <property type="evidence" value="ECO:0007669"/>
    <property type="project" value="InterPro"/>
</dbReference>
<dbReference type="Gene3D" id="2.40.30.10">
    <property type="entry name" value="Translation factors"/>
    <property type="match status" value="1"/>
</dbReference>
<dbReference type="Gene3D" id="3.30.70.870">
    <property type="entry name" value="Elongation Factor G (Translational Gtpase), domain 3"/>
    <property type="match status" value="1"/>
</dbReference>
<organism evidence="6">
    <name type="scientific">candidate division WOR-3 bacterium</name>
    <dbReference type="NCBI Taxonomy" id="2052148"/>
    <lineage>
        <taxon>Bacteria</taxon>
        <taxon>Bacteria division WOR-3</taxon>
    </lineage>
</organism>
<evidence type="ECO:0000313" key="6">
    <source>
        <dbReference type="EMBL" id="HDI83037.1"/>
    </source>
</evidence>
<sequence>MKIRNIALAGHGSSGKTSLGDALLFRAGVTNRLGKVDDGTSFLDFDEDEVNKRASINVKVATFDRGEVRINLIDTPGYLDFAGDMYSGLSVADSIVVVVDASSGMEFVTEKVVEYAGERSLPRAFFISKINKENVDFEKVYNELKSDIGDGLLPITIPFGKGPNVKGVIDILQMKAFTPDGETDVPDDMKQKVQEFRDKLVEAIAESDETLMEKFINEEEITGEEVQNALSKGFKEGNVFPVFAGDSLSLIGIDPVLYYFETLFPSPSEVKLPDDLKSVDGPVVAYVFKTVFEPHVGVMNLVRVFRGTLKSGETLLNTTTGKEEKINQVFLLKGKDRTDTKELEPGSIGALVKLKETKTTHTLASPSDPVKLEDLVKFPEPLISVAIVPRSKGDEDKVSNGLARLHDEDPTFHHTFDVETKQTLISGLGEQHLDVIINRLKRKFGVEVDTEKPRIHYRETIKAKAEAQGKYKKQTGGRGQYGDVYLRIEPLERGKGFEFVDEIVGGVIPSKYIPSVEKGVKEAMEQGFLAGYPVIDLKATVYYGSFHPVDSSDIAFKIAASMAFKNAMEKAKPVLLEPILEVEVFVPEEYMGDVIGDLNSRRGKILGMDRVGKYQRVRAYVPEAEMYKYSNTLRSITQGKGTFTQKFAFYEEVPHDIAEKIIAERKKEMEENK</sequence>
<dbReference type="NCBIfam" id="NF009379">
    <property type="entry name" value="PRK12740.1-3"/>
    <property type="match status" value="1"/>
</dbReference>
<keyword evidence="6" id="KW-0648">Protein biosynthesis</keyword>
<dbReference type="InterPro" id="IPR035649">
    <property type="entry name" value="EFG_V"/>
</dbReference>
<dbReference type="SMART" id="SM00838">
    <property type="entry name" value="EFG_C"/>
    <property type="match status" value="1"/>
</dbReference>
<dbReference type="CDD" id="cd04088">
    <property type="entry name" value="EFG_mtEFG_II"/>
    <property type="match status" value="1"/>
</dbReference>
<dbReference type="InterPro" id="IPR014721">
    <property type="entry name" value="Ribsml_uS5_D2-typ_fold_subgr"/>
</dbReference>
<dbReference type="InterPro" id="IPR005225">
    <property type="entry name" value="Small_GTP-bd"/>
</dbReference>
<dbReference type="Proteomes" id="UP000885847">
    <property type="component" value="Unassembled WGS sequence"/>
</dbReference>
<dbReference type="SUPFAM" id="SSF52540">
    <property type="entry name" value="P-loop containing nucleoside triphosphate hydrolases"/>
    <property type="match status" value="1"/>
</dbReference>
<dbReference type="SUPFAM" id="SSF54211">
    <property type="entry name" value="Ribosomal protein S5 domain 2-like"/>
    <property type="match status" value="1"/>
</dbReference>
<reference evidence="6" key="1">
    <citation type="journal article" date="2020" name="mSystems">
        <title>Genome- and Community-Level Interaction Insights into Carbon Utilization and Element Cycling Functions of Hydrothermarchaeota in Hydrothermal Sediment.</title>
        <authorList>
            <person name="Zhou Z."/>
            <person name="Liu Y."/>
            <person name="Xu W."/>
            <person name="Pan J."/>
            <person name="Luo Z.H."/>
            <person name="Li M."/>
        </authorList>
    </citation>
    <scope>NUCLEOTIDE SEQUENCE [LARGE SCALE GENOMIC DNA]</scope>
    <source>
        <strain evidence="6">HyVt-102</strain>
    </source>
</reference>
<dbReference type="Gene3D" id="3.30.230.10">
    <property type="match status" value="1"/>
</dbReference>
<dbReference type="InterPro" id="IPR041095">
    <property type="entry name" value="EFG_II"/>
</dbReference>
<dbReference type="InterPro" id="IPR035647">
    <property type="entry name" value="EFG_III/V"/>
</dbReference>
<dbReference type="InterPro" id="IPR020568">
    <property type="entry name" value="Ribosomal_Su5_D2-typ_SF"/>
</dbReference>
<dbReference type="CDD" id="cd03713">
    <property type="entry name" value="EFG_mtEFG_C"/>
    <property type="match status" value="1"/>
</dbReference>
<dbReference type="GO" id="GO:0005525">
    <property type="term" value="F:GTP binding"/>
    <property type="evidence" value="ECO:0007669"/>
    <property type="project" value="UniProtKB-UniRule"/>
</dbReference>
<keyword evidence="2" id="KW-0547">Nucleotide-binding</keyword>
<evidence type="ECO:0000259" key="5">
    <source>
        <dbReference type="PROSITE" id="PS51722"/>
    </source>
</evidence>
<name>A0A7C0VB26_UNCW3</name>
<dbReference type="FunFam" id="3.30.70.240:FF:000001">
    <property type="entry name" value="Elongation factor G"/>
    <property type="match status" value="1"/>
</dbReference>
<evidence type="ECO:0000256" key="2">
    <source>
        <dbReference type="ARBA" id="ARBA00022741"/>
    </source>
</evidence>
<dbReference type="EMBL" id="DQWE01000215">
    <property type="protein sequence ID" value="HDI83037.1"/>
    <property type="molecule type" value="Genomic_DNA"/>
</dbReference>
<dbReference type="SUPFAM" id="SSF54980">
    <property type="entry name" value="EF-G C-terminal domain-like"/>
    <property type="match status" value="2"/>
</dbReference>